<accession>A0A6J5QVT0</accession>
<reference evidence="3" key="1">
    <citation type="submission" date="2020-05" db="EMBL/GenBank/DDBJ databases">
        <authorList>
            <person name="Chiriac C."/>
            <person name="Salcher M."/>
            <person name="Ghai R."/>
            <person name="Kavagutti S V."/>
        </authorList>
    </citation>
    <scope>NUCLEOTIDE SEQUENCE</scope>
</reference>
<organism evidence="3">
    <name type="scientific">uncultured Caudovirales phage</name>
    <dbReference type="NCBI Taxonomy" id="2100421"/>
    <lineage>
        <taxon>Viruses</taxon>
        <taxon>Duplodnaviria</taxon>
        <taxon>Heunggongvirae</taxon>
        <taxon>Uroviricota</taxon>
        <taxon>Caudoviricetes</taxon>
        <taxon>Peduoviridae</taxon>
        <taxon>Maltschvirus</taxon>
        <taxon>Maltschvirus maltsch</taxon>
    </lineage>
</organism>
<gene>
    <name evidence="3" type="ORF">UFOVP1146_62</name>
    <name evidence="4" type="ORF">UFOVP1638_83</name>
    <name evidence="1" type="ORF">UFOVP812_395</name>
    <name evidence="2" type="ORF">UFOVP818_170</name>
</gene>
<sequence length="78" mass="8747">MYKDHVRMTVGGMPAMVPVEYAKKVQRKQDLVADVKRLQAGINACTGFGQTLLQEQLLKTMGKIIRLSRSIPPCVKFI</sequence>
<protein>
    <submittedName>
        <fullName evidence="3">Uncharacterized protein</fullName>
    </submittedName>
</protein>
<dbReference type="EMBL" id="LR797502">
    <property type="protein sequence ID" value="CAB4220898.1"/>
    <property type="molecule type" value="Genomic_DNA"/>
</dbReference>
<evidence type="ECO:0000313" key="1">
    <source>
        <dbReference type="EMBL" id="CAB4164126.1"/>
    </source>
</evidence>
<dbReference type="EMBL" id="LR797099">
    <property type="protein sequence ID" value="CAB4186716.1"/>
    <property type="molecule type" value="Genomic_DNA"/>
</dbReference>
<evidence type="ECO:0000313" key="3">
    <source>
        <dbReference type="EMBL" id="CAB4186716.1"/>
    </source>
</evidence>
<proteinExistence type="predicted"/>
<dbReference type="EMBL" id="LR796776">
    <property type="protein sequence ID" value="CAB4165634.1"/>
    <property type="molecule type" value="Genomic_DNA"/>
</dbReference>
<dbReference type="EMBL" id="LR796758">
    <property type="protein sequence ID" value="CAB4164126.1"/>
    <property type="molecule type" value="Genomic_DNA"/>
</dbReference>
<evidence type="ECO:0000313" key="4">
    <source>
        <dbReference type="EMBL" id="CAB4220898.1"/>
    </source>
</evidence>
<name>A0A6J5QVT0_9CAUD</name>
<evidence type="ECO:0000313" key="2">
    <source>
        <dbReference type="EMBL" id="CAB4165634.1"/>
    </source>
</evidence>